<keyword evidence="1" id="KW-1133">Transmembrane helix</keyword>
<feature type="transmembrane region" description="Helical" evidence="1">
    <location>
        <begin position="64"/>
        <end position="80"/>
    </location>
</feature>
<gene>
    <name evidence="2" type="ORF">AB0K36_24185</name>
</gene>
<keyword evidence="1" id="KW-0812">Transmembrane</keyword>
<accession>A0ABV3HZ85</accession>
<keyword evidence="1" id="KW-0472">Membrane</keyword>
<evidence type="ECO:0000313" key="3">
    <source>
        <dbReference type="Proteomes" id="UP001552521"/>
    </source>
</evidence>
<dbReference type="EMBL" id="JBFAQK010000039">
    <property type="protein sequence ID" value="MEV4683879.1"/>
    <property type="molecule type" value="Genomic_DNA"/>
</dbReference>
<dbReference type="Proteomes" id="UP001552521">
    <property type="component" value="Unassembled WGS sequence"/>
</dbReference>
<organism evidence="2 3">
    <name type="scientific">Streptomyces kurssanovii</name>
    <dbReference type="NCBI Taxonomy" id="67312"/>
    <lineage>
        <taxon>Bacteria</taxon>
        <taxon>Bacillati</taxon>
        <taxon>Actinomycetota</taxon>
        <taxon>Actinomycetes</taxon>
        <taxon>Kitasatosporales</taxon>
        <taxon>Streptomycetaceae</taxon>
        <taxon>Streptomyces</taxon>
    </lineage>
</organism>
<feature type="transmembrane region" description="Helical" evidence="1">
    <location>
        <begin position="129"/>
        <end position="148"/>
    </location>
</feature>
<dbReference type="RefSeq" id="WP_364597986.1">
    <property type="nucleotide sequence ID" value="NZ_JBFAQK010000039.1"/>
</dbReference>
<feature type="transmembrane region" description="Helical" evidence="1">
    <location>
        <begin position="39"/>
        <end position="57"/>
    </location>
</feature>
<evidence type="ECO:0008006" key="4">
    <source>
        <dbReference type="Google" id="ProtNLM"/>
    </source>
</evidence>
<sequence length="194" mass="19940">MTDTRSPLRALRAALFAAVAVILAAMGHSSLSAHDIPPSALLIALGVTAAAGWFAAGRRRGTRAIGAGLLAVQGVLHLIFSDAGRPAAHHHGHQAETALGLADGAGMPAVHLVAAAGCALWLAHGEAAFFRLAGTAFAFAFTPLRLLLGVVRLPEPVRPVVRPVVRARHRGVVLAHTVVRRGPPTPAVPRATAP</sequence>
<reference evidence="2 3" key="1">
    <citation type="submission" date="2024-06" db="EMBL/GenBank/DDBJ databases">
        <title>The Natural Products Discovery Center: Release of the First 8490 Sequenced Strains for Exploring Actinobacteria Biosynthetic Diversity.</title>
        <authorList>
            <person name="Kalkreuter E."/>
            <person name="Kautsar S.A."/>
            <person name="Yang D."/>
            <person name="Bader C.D."/>
            <person name="Teijaro C.N."/>
            <person name="Fluegel L."/>
            <person name="Davis C.M."/>
            <person name="Simpson J.R."/>
            <person name="Lauterbach L."/>
            <person name="Steele A.D."/>
            <person name="Gui C."/>
            <person name="Meng S."/>
            <person name="Li G."/>
            <person name="Viehrig K."/>
            <person name="Ye F."/>
            <person name="Su P."/>
            <person name="Kiefer A.F."/>
            <person name="Nichols A."/>
            <person name="Cepeda A.J."/>
            <person name="Yan W."/>
            <person name="Fan B."/>
            <person name="Jiang Y."/>
            <person name="Adhikari A."/>
            <person name="Zheng C.-J."/>
            <person name="Schuster L."/>
            <person name="Cowan T.M."/>
            <person name="Smanski M.J."/>
            <person name="Chevrette M.G."/>
            <person name="De Carvalho L.P.S."/>
            <person name="Shen B."/>
        </authorList>
    </citation>
    <scope>NUCLEOTIDE SEQUENCE [LARGE SCALE GENOMIC DNA]</scope>
    <source>
        <strain evidence="2 3">NPDC049344</strain>
    </source>
</reference>
<comment type="caution">
    <text evidence="2">The sequence shown here is derived from an EMBL/GenBank/DDBJ whole genome shotgun (WGS) entry which is preliminary data.</text>
</comment>
<proteinExistence type="predicted"/>
<name>A0ABV3HZ85_9ACTN</name>
<evidence type="ECO:0000313" key="2">
    <source>
        <dbReference type="EMBL" id="MEV4683879.1"/>
    </source>
</evidence>
<evidence type="ECO:0000256" key="1">
    <source>
        <dbReference type="SAM" id="Phobius"/>
    </source>
</evidence>
<protein>
    <recommendedName>
        <fullName evidence="4">Integral membrane protein</fullName>
    </recommendedName>
</protein>
<keyword evidence="3" id="KW-1185">Reference proteome</keyword>